<keyword evidence="2" id="KW-1185">Reference proteome</keyword>
<proteinExistence type="predicted"/>
<organism evidence="2 3">
    <name type="scientific">Heterorhabditis bacteriophora</name>
    <name type="common">Entomopathogenic nematode worm</name>
    <dbReference type="NCBI Taxonomy" id="37862"/>
    <lineage>
        <taxon>Eukaryota</taxon>
        <taxon>Metazoa</taxon>
        <taxon>Ecdysozoa</taxon>
        <taxon>Nematoda</taxon>
        <taxon>Chromadorea</taxon>
        <taxon>Rhabditida</taxon>
        <taxon>Rhabditina</taxon>
        <taxon>Rhabditomorpha</taxon>
        <taxon>Strongyloidea</taxon>
        <taxon>Heterorhabditidae</taxon>
        <taxon>Heterorhabditis</taxon>
    </lineage>
</organism>
<feature type="transmembrane region" description="Helical" evidence="1">
    <location>
        <begin position="6"/>
        <end position="23"/>
    </location>
</feature>
<evidence type="ECO:0000313" key="2">
    <source>
        <dbReference type="Proteomes" id="UP000095283"/>
    </source>
</evidence>
<reference evidence="3" key="1">
    <citation type="submission" date="2016-11" db="UniProtKB">
        <authorList>
            <consortium name="WormBaseParasite"/>
        </authorList>
    </citation>
    <scope>IDENTIFICATION</scope>
</reference>
<dbReference type="AlphaFoldDB" id="A0A1I7WC97"/>
<dbReference type="WBParaSite" id="Hba_02334">
    <property type="protein sequence ID" value="Hba_02334"/>
    <property type="gene ID" value="Hba_02334"/>
</dbReference>
<accession>A0A1I7WC97</accession>
<name>A0A1I7WC97_HETBA</name>
<keyword evidence="1" id="KW-0472">Membrane</keyword>
<evidence type="ECO:0000313" key="3">
    <source>
        <dbReference type="WBParaSite" id="Hba_02334"/>
    </source>
</evidence>
<feature type="transmembrane region" description="Helical" evidence="1">
    <location>
        <begin position="83"/>
        <end position="103"/>
    </location>
</feature>
<sequence>MLSVYFCVFVYIEMFLSIIRIYFIKLYKVAEYHKQWYSFTKSSIILSYISELFLFGEVISFVADVVGAENYININVVKRQFFYYIYIYIRWFFFENCQFISIINKIKFNQQNIGLPSSISRVTFGFLREKKTSPHLKSTVLLDSSASTGINGNPKALSPVNTPRAEELPSLSSKWFAEY</sequence>
<evidence type="ECO:0000256" key="1">
    <source>
        <dbReference type="SAM" id="Phobius"/>
    </source>
</evidence>
<feature type="transmembrane region" description="Helical" evidence="1">
    <location>
        <begin position="44"/>
        <end position="63"/>
    </location>
</feature>
<keyword evidence="1" id="KW-1133">Transmembrane helix</keyword>
<protein>
    <submittedName>
        <fullName evidence="3">7TM_GPCR_Srx domain-containing protein</fullName>
    </submittedName>
</protein>
<dbReference type="Proteomes" id="UP000095283">
    <property type="component" value="Unplaced"/>
</dbReference>
<keyword evidence="1" id="KW-0812">Transmembrane</keyword>